<dbReference type="Proteomes" id="UP000638848">
    <property type="component" value="Unassembled WGS sequence"/>
</dbReference>
<accession>A0A917LZJ7</accession>
<feature type="region of interest" description="Disordered" evidence="2">
    <location>
        <begin position="106"/>
        <end position="141"/>
    </location>
</feature>
<name>A0A917LZJ7_9MICC</name>
<evidence type="ECO:0000256" key="1">
    <source>
        <dbReference type="SAM" id="Coils"/>
    </source>
</evidence>
<reference evidence="3" key="2">
    <citation type="submission" date="2020-09" db="EMBL/GenBank/DDBJ databases">
        <authorList>
            <person name="Sun Q."/>
            <person name="Zhou Y."/>
        </authorList>
    </citation>
    <scope>NUCLEOTIDE SEQUENCE</scope>
    <source>
        <strain evidence="3">CGMCC 1.12187</strain>
    </source>
</reference>
<feature type="compositionally biased region" description="Basic and acidic residues" evidence="2">
    <location>
        <begin position="8"/>
        <end position="20"/>
    </location>
</feature>
<keyword evidence="1" id="KW-0175">Coiled coil</keyword>
<feature type="region of interest" description="Disordered" evidence="2">
    <location>
        <begin position="1"/>
        <end position="20"/>
    </location>
</feature>
<dbReference type="AlphaFoldDB" id="A0A917LZJ7"/>
<comment type="caution">
    <text evidence="3">The sequence shown here is derived from an EMBL/GenBank/DDBJ whole genome shotgun (WGS) entry which is preliminary data.</text>
</comment>
<keyword evidence="4" id="KW-1185">Reference proteome</keyword>
<gene>
    <name evidence="3" type="ORF">GCM10011374_32540</name>
</gene>
<evidence type="ECO:0000313" key="4">
    <source>
        <dbReference type="Proteomes" id="UP000638848"/>
    </source>
</evidence>
<protein>
    <submittedName>
        <fullName evidence="3">Uncharacterized protein</fullName>
    </submittedName>
</protein>
<feature type="compositionally biased region" description="Acidic residues" evidence="2">
    <location>
        <begin position="120"/>
        <end position="131"/>
    </location>
</feature>
<proteinExistence type="predicted"/>
<organism evidence="3 4">
    <name type="scientific">Kocuria dechangensis</name>
    <dbReference type="NCBI Taxonomy" id="1176249"/>
    <lineage>
        <taxon>Bacteria</taxon>
        <taxon>Bacillati</taxon>
        <taxon>Actinomycetota</taxon>
        <taxon>Actinomycetes</taxon>
        <taxon>Micrococcales</taxon>
        <taxon>Micrococcaceae</taxon>
        <taxon>Kocuria</taxon>
    </lineage>
</organism>
<evidence type="ECO:0000313" key="3">
    <source>
        <dbReference type="EMBL" id="GGG66034.1"/>
    </source>
</evidence>
<sequence length="141" mass="15154">MAPRRSATKTEARERARRAAAESMAREQRLLELGEEFFLAAGEAEQILAAAERRIDEIRTQAQKDAAQSRHAQARVVAAMKGERAGVTEIGQRLELSATDVRALLTETSAPAPAGTEGVTADDEPVTDEEVQGAQPETVSV</sequence>
<dbReference type="EMBL" id="BMEQ01000022">
    <property type="protein sequence ID" value="GGG66034.1"/>
    <property type="molecule type" value="Genomic_DNA"/>
</dbReference>
<evidence type="ECO:0000256" key="2">
    <source>
        <dbReference type="SAM" id="MobiDB-lite"/>
    </source>
</evidence>
<feature type="coiled-coil region" evidence="1">
    <location>
        <begin position="41"/>
        <end position="68"/>
    </location>
</feature>
<reference evidence="3" key="1">
    <citation type="journal article" date="2014" name="Int. J. Syst. Evol. Microbiol.">
        <title>Complete genome sequence of Corynebacterium casei LMG S-19264T (=DSM 44701T), isolated from a smear-ripened cheese.</title>
        <authorList>
            <consortium name="US DOE Joint Genome Institute (JGI-PGF)"/>
            <person name="Walter F."/>
            <person name="Albersmeier A."/>
            <person name="Kalinowski J."/>
            <person name="Ruckert C."/>
        </authorList>
    </citation>
    <scope>NUCLEOTIDE SEQUENCE</scope>
    <source>
        <strain evidence="3">CGMCC 1.12187</strain>
    </source>
</reference>
<dbReference type="RefSeq" id="WP_188539122.1">
    <property type="nucleotide sequence ID" value="NZ_BMEQ01000022.1"/>
</dbReference>